<reference evidence="6" key="1">
    <citation type="submission" date="2021-03" db="EMBL/GenBank/DDBJ databases">
        <authorList>
            <person name="Bekaert M."/>
        </authorList>
    </citation>
    <scope>NUCLEOTIDE SEQUENCE</scope>
</reference>
<dbReference type="InterPro" id="IPR050822">
    <property type="entry name" value="Cerebellin_Synaptic_Org"/>
</dbReference>
<evidence type="ECO:0000256" key="3">
    <source>
        <dbReference type="ARBA" id="ARBA00022729"/>
    </source>
</evidence>
<evidence type="ECO:0000256" key="1">
    <source>
        <dbReference type="ARBA" id="ARBA00004613"/>
    </source>
</evidence>
<dbReference type="PROSITE" id="PS50871">
    <property type="entry name" value="C1Q"/>
    <property type="match status" value="1"/>
</dbReference>
<dbReference type="AlphaFoldDB" id="A0A8S3V2R0"/>
<keyword evidence="7" id="KW-1185">Reference proteome</keyword>
<evidence type="ECO:0000256" key="2">
    <source>
        <dbReference type="ARBA" id="ARBA00022525"/>
    </source>
</evidence>
<keyword evidence="2" id="KW-0964">Secreted</keyword>
<sequence length="231" mass="26081">MLELRFYKTISSLLFFCVGLHAAAVDNEMKLLRGELLEMKLLREELLEIRSSYKILVRRMDELEKTNAVLQKCDVVDSEHSNQSVVSNQIKRLSASDIVAFRAYVSDPISNVGDNQIIPFRTVQFDSHRAFHGDSGVFTSPKSGLYAFFCTFLVYQGQSLDFEIVKDGHVLAYGGSYGNKAEHDYGSRTTSTLLHLNAGDKMYVRVHGNHHSSTGNTIYPSFSHFMGFSLY</sequence>
<dbReference type="Proteomes" id="UP000683360">
    <property type="component" value="Unassembled WGS sequence"/>
</dbReference>
<dbReference type="PANTHER" id="PTHR22923">
    <property type="entry name" value="CEREBELLIN-RELATED"/>
    <property type="match status" value="1"/>
</dbReference>
<protein>
    <recommendedName>
        <fullName evidence="5">C1q domain-containing protein</fullName>
    </recommendedName>
</protein>
<gene>
    <name evidence="6" type="ORF">MEDL_63456</name>
</gene>
<organism evidence="6 7">
    <name type="scientific">Mytilus edulis</name>
    <name type="common">Blue mussel</name>
    <dbReference type="NCBI Taxonomy" id="6550"/>
    <lineage>
        <taxon>Eukaryota</taxon>
        <taxon>Metazoa</taxon>
        <taxon>Spiralia</taxon>
        <taxon>Lophotrochozoa</taxon>
        <taxon>Mollusca</taxon>
        <taxon>Bivalvia</taxon>
        <taxon>Autobranchia</taxon>
        <taxon>Pteriomorphia</taxon>
        <taxon>Mytilida</taxon>
        <taxon>Mytiloidea</taxon>
        <taxon>Mytilidae</taxon>
        <taxon>Mytilinae</taxon>
        <taxon>Mytilus</taxon>
    </lineage>
</organism>
<dbReference type="EMBL" id="CAJPWZ010003102">
    <property type="protein sequence ID" value="CAG2251885.1"/>
    <property type="molecule type" value="Genomic_DNA"/>
</dbReference>
<dbReference type="PANTHER" id="PTHR22923:SF116">
    <property type="entry name" value="C1Q DOMAIN-CONTAINING PROTEIN"/>
    <property type="match status" value="1"/>
</dbReference>
<feature type="signal peptide" evidence="4">
    <location>
        <begin position="1"/>
        <end position="22"/>
    </location>
</feature>
<feature type="chain" id="PRO_5035880692" description="C1q domain-containing protein" evidence="4">
    <location>
        <begin position="23"/>
        <end position="231"/>
    </location>
</feature>
<feature type="domain" description="C1q" evidence="5">
    <location>
        <begin position="94"/>
        <end position="231"/>
    </location>
</feature>
<dbReference type="SUPFAM" id="SSF49842">
    <property type="entry name" value="TNF-like"/>
    <property type="match status" value="1"/>
</dbReference>
<evidence type="ECO:0000256" key="4">
    <source>
        <dbReference type="SAM" id="SignalP"/>
    </source>
</evidence>
<dbReference type="InterPro" id="IPR008983">
    <property type="entry name" value="Tumour_necrosis_fac-like_dom"/>
</dbReference>
<dbReference type="Gene3D" id="2.60.120.40">
    <property type="match status" value="1"/>
</dbReference>
<comment type="caution">
    <text evidence="6">The sequence shown here is derived from an EMBL/GenBank/DDBJ whole genome shotgun (WGS) entry which is preliminary data.</text>
</comment>
<evidence type="ECO:0000313" key="7">
    <source>
        <dbReference type="Proteomes" id="UP000683360"/>
    </source>
</evidence>
<evidence type="ECO:0000313" key="6">
    <source>
        <dbReference type="EMBL" id="CAG2251885.1"/>
    </source>
</evidence>
<accession>A0A8S3V2R0</accession>
<dbReference type="InterPro" id="IPR001073">
    <property type="entry name" value="C1q_dom"/>
</dbReference>
<comment type="subcellular location">
    <subcellularLocation>
        <location evidence="1">Secreted</location>
    </subcellularLocation>
</comment>
<evidence type="ECO:0000259" key="5">
    <source>
        <dbReference type="PROSITE" id="PS50871"/>
    </source>
</evidence>
<proteinExistence type="predicted"/>
<dbReference type="Pfam" id="PF00386">
    <property type="entry name" value="C1q"/>
    <property type="match status" value="1"/>
</dbReference>
<dbReference type="GO" id="GO:0005576">
    <property type="term" value="C:extracellular region"/>
    <property type="evidence" value="ECO:0007669"/>
    <property type="project" value="UniProtKB-SubCell"/>
</dbReference>
<dbReference type="OrthoDB" id="10070467at2759"/>
<dbReference type="SMART" id="SM00110">
    <property type="entry name" value="C1Q"/>
    <property type="match status" value="1"/>
</dbReference>
<name>A0A8S3V2R0_MYTED</name>
<keyword evidence="3 4" id="KW-0732">Signal</keyword>